<gene>
    <name evidence="2" type="ORF">ACFO4L_00310</name>
</gene>
<keyword evidence="3" id="KW-1185">Reference proteome</keyword>
<dbReference type="CDD" id="cd04301">
    <property type="entry name" value="NAT_SF"/>
    <property type="match status" value="1"/>
</dbReference>
<dbReference type="InterPro" id="IPR016181">
    <property type="entry name" value="Acyl_CoA_acyltransferase"/>
</dbReference>
<evidence type="ECO:0000313" key="2">
    <source>
        <dbReference type="EMBL" id="MFC4735011.1"/>
    </source>
</evidence>
<dbReference type="SUPFAM" id="SSF55729">
    <property type="entry name" value="Acyl-CoA N-acyltransferases (Nat)"/>
    <property type="match status" value="1"/>
</dbReference>
<protein>
    <submittedName>
        <fullName evidence="2">GNAT family N-acetyltransferase</fullName>
    </submittedName>
</protein>
<dbReference type="Proteomes" id="UP001595896">
    <property type="component" value="Unassembled WGS sequence"/>
</dbReference>
<proteinExistence type="predicted"/>
<sequence>MMDWRLTSFHEFSADQLYDILQLRTEVFVVEQACAYLEVDGKDKDALHLTGVRDGVIEAYARLLPPGTAYEEASIGRVIVRPNLRGTGLGKALLHRSMEAVYHHLNADRIKIQAQEYALPFYEKAGFVAVTSSYLDDGIPHVDMIHHVNKK</sequence>
<dbReference type="Pfam" id="PF13673">
    <property type="entry name" value="Acetyltransf_10"/>
    <property type="match status" value="1"/>
</dbReference>
<evidence type="ECO:0000313" key="3">
    <source>
        <dbReference type="Proteomes" id="UP001595896"/>
    </source>
</evidence>
<feature type="domain" description="N-acetyltransferase" evidence="1">
    <location>
        <begin position="7"/>
        <end position="149"/>
    </location>
</feature>
<name>A0ABV9NRT3_9BACI</name>
<dbReference type="Gene3D" id="3.40.630.30">
    <property type="match status" value="1"/>
</dbReference>
<dbReference type="InterPro" id="IPR000182">
    <property type="entry name" value="GNAT_dom"/>
</dbReference>
<organism evidence="2 3">
    <name type="scientific">Bacillus daqingensis</name>
    <dbReference type="NCBI Taxonomy" id="872396"/>
    <lineage>
        <taxon>Bacteria</taxon>
        <taxon>Bacillati</taxon>
        <taxon>Bacillota</taxon>
        <taxon>Bacilli</taxon>
        <taxon>Bacillales</taxon>
        <taxon>Bacillaceae</taxon>
        <taxon>Bacillus</taxon>
    </lineage>
</organism>
<reference evidence="3" key="1">
    <citation type="journal article" date="2019" name="Int. J. Syst. Evol. Microbiol.">
        <title>The Global Catalogue of Microorganisms (GCM) 10K type strain sequencing project: providing services to taxonomists for standard genome sequencing and annotation.</title>
        <authorList>
            <consortium name="The Broad Institute Genomics Platform"/>
            <consortium name="The Broad Institute Genome Sequencing Center for Infectious Disease"/>
            <person name="Wu L."/>
            <person name="Ma J."/>
        </authorList>
    </citation>
    <scope>NUCLEOTIDE SEQUENCE [LARGE SCALE GENOMIC DNA]</scope>
    <source>
        <strain evidence="3">JCM 12165</strain>
    </source>
</reference>
<accession>A0ABV9NRT3</accession>
<comment type="caution">
    <text evidence="2">The sequence shown here is derived from an EMBL/GenBank/DDBJ whole genome shotgun (WGS) entry which is preliminary data.</text>
</comment>
<dbReference type="RefSeq" id="WP_377907635.1">
    <property type="nucleotide sequence ID" value="NZ_JBHSGK010000001.1"/>
</dbReference>
<dbReference type="PROSITE" id="PS51186">
    <property type="entry name" value="GNAT"/>
    <property type="match status" value="1"/>
</dbReference>
<dbReference type="EMBL" id="JBHSGK010000001">
    <property type="protein sequence ID" value="MFC4735011.1"/>
    <property type="molecule type" value="Genomic_DNA"/>
</dbReference>
<evidence type="ECO:0000259" key="1">
    <source>
        <dbReference type="PROSITE" id="PS51186"/>
    </source>
</evidence>